<proteinExistence type="predicted"/>
<reference evidence="1 2" key="1">
    <citation type="submission" date="2019-09" db="EMBL/GenBank/DDBJ databases">
        <title>Chitinophaga ginsengihumi sp. nov., isolated from soil of ginseng rhizosphere.</title>
        <authorList>
            <person name="Lee J."/>
        </authorList>
    </citation>
    <scope>NUCLEOTIDE SEQUENCE [LARGE SCALE GENOMIC DNA]</scope>
    <source>
        <strain evidence="1 2">BN140078</strain>
    </source>
</reference>
<evidence type="ECO:0000313" key="2">
    <source>
        <dbReference type="Proteomes" id="UP000324611"/>
    </source>
</evidence>
<comment type="caution">
    <text evidence="1">The sequence shown here is derived from an EMBL/GenBank/DDBJ whole genome shotgun (WGS) entry which is preliminary data.</text>
</comment>
<dbReference type="PANTHER" id="PTHR38009">
    <property type="entry name" value="CONSERVED HYPOTHETICAL PHAGE TAIL PROTEIN"/>
    <property type="match status" value="1"/>
</dbReference>
<gene>
    <name evidence="1" type="ORF">F0L74_27890</name>
</gene>
<evidence type="ECO:0000313" key="1">
    <source>
        <dbReference type="EMBL" id="KAA2240004.1"/>
    </source>
</evidence>
<name>A0A5B2VME4_9BACT</name>
<dbReference type="EMBL" id="VUOC01000004">
    <property type="protein sequence ID" value="KAA2240004.1"/>
    <property type="molecule type" value="Genomic_DNA"/>
</dbReference>
<reference evidence="1 2" key="2">
    <citation type="submission" date="2019-09" db="EMBL/GenBank/DDBJ databases">
        <authorList>
            <person name="Jin C."/>
        </authorList>
    </citation>
    <scope>NUCLEOTIDE SEQUENCE [LARGE SCALE GENOMIC DNA]</scope>
    <source>
        <strain evidence="1 2">BN140078</strain>
    </source>
</reference>
<keyword evidence="2" id="KW-1185">Reference proteome</keyword>
<dbReference type="NCBIfam" id="TIGR02241">
    <property type="entry name" value="conserved hypothetical phage tail region protein"/>
    <property type="match status" value="1"/>
</dbReference>
<dbReference type="Proteomes" id="UP000324611">
    <property type="component" value="Unassembled WGS sequence"/>
</dbReference>
<dbReference type="InterPro" id="IPR011747">
    <property type="entry name" value="CHP02241"/>
</dbReference>
<dbReference type="PANTHER" id="PTHR38009:SF1">
    <property type="entry name" value="CONSERVED HYPOTHETICAL PHAGE TAIL PROTEIN"/>
    <property type="match status" value="1"/>
</dbReference>
<accession>A0A5B2VME4</accession>
<dbReference type="GO" id="GO:0005198">
    <property type="term" value="F:structural molecule activity"/>
    <property type="evidence" value="ECO:0007669"/>
    <property type="project" value="InterPro"/>
</dbReference>
<dbReference type="AlphaFoldDB" id="A0A5B2VME4"/>
<dbReference type="Pfam" id="PF06841">
    <property type="entry name" value="Phage_T4_gp19"/>
    <property type="match status" value="1"/>
</dbReference>
<dbReference type="InterPro" id="IPR010667">
    <property type="entry name" value="Phage_T4_Gp19"/>
</dbReference>
<dbReference type="RefSeq" id="WP_149841181.1">
    <property type="nucleotide sequence ID" value="NZ_VUOC01000004.1"/>
</dbReference>
<organism evidence="1 2">
    <name type="scientific">Chitinophaga agrisoli</name>
    <dbReference type="NCBI Taxonomy" id="2607653"/>
    <lineage>
        <taxon>Bacteria</taxon>
        <taxon>Pseudomonadati</taxon>
        <taxon>Bacteroidota</taxon>
        <taxon>Chitinophagia</taxon>
        <taxon>Chitinophagales</taxon>
        <taxon>Chitinophagaceae</taxon>
        <taxon>Chitinophaga</taxon>
    </lineage>
</organism>
<sequence length="154" mass="17033">MPPGQTTAALPPFPPVAFHFGVIVDGFTGANEGSFQEVSGLSVKITPMEIKEGGENRFIRRLPTPPKYENLVLRRGMLIGSQLTQWVRTSLTQFTFTPAQVTLNLLDGDGSILATWKFQNAYPVGLKINDLKSTDNNVVVESLELAFEYFEQTL</sequence>
<protein>
    <submittedName>
        <fullName evidence="1">Phage tail protein</fullName>
    </submittedName>
</protein>